<evidence type="ECO:0000313" key="7">
    <source>
        <dbReference type="EMBL" id="KAF5386378.1"/>
    </source>
</evidence>
<dbReference type="AlphaFoldDB" id="A0A8H5MA06"/>
<dbReference type="GO" id="GO:0005525">
    <property type="term" value="F:GTP binding"/>
    <property type="evidence" value="ECO:0007669"/>
    <property type="project" value="UniProtKB-KW"/>
</dbReference>
<dbReference type="GO" id="GO:0006897">
    <property type="term" value="P:endocytosis"/>
    <property type="evidence" value="ECO:0007669"/>
    <property type="project" value="TreeGrafter"/>
</dbReference>
<dbReference type="GO" id="GO:0000266">
    <property type="term" value="P:mitochondrial fission"/>
    <property type="evidence" value="ECO:0007669"/>
    <property type="project" value="TreeGrafter"/>
</dbReference>
<keyword evidence="1 3" id="KW-0547">Nucleotide-binding</keyword>
<dbReference type="Pfam" id="PF02212">
    <property type="entry name" value="GED"/>
    <property type="match status" value="1"/>
</dbReference>
<evidence type="ECO:0000256" key="4">
    <source>
        <dbReference type="SAM" id="MobiDB-lite"/>
    </source>
</evidence>
<dbReference type="GO" id="GO:0005874">
    <property type="term" value="C:microtubule"/>
    <property type="evidence" value="ECO:0007669"/>
    <property type="project" value="TreeGrafter"/>
</dbReference>
<feature type="compositionally biased region" description="Low complexity" evidence="4">
    <location>
        <begin position="581"/>
        <end position="611"/>
    </location>
</feature>
<reference evidence="7 8" key="1">
    <citation type="journal article" date="2020" name="ISME J.">
        <title>Uncovering the hidden diversity of litter-decomposition mechanisms in mushroom-forming fungi.</title>
        <authorList>
            <person name="Floudas D."/>
            <person name="Bentzer J."/>
            <person name="Ahren D."/>
            <person name="Johansson T."/>
            <person name="Persson P."/>
            <person name="Tunlid A."/>
        </authorList>
    </citation>
    <scope>NUCLEOTIDE SEQUENCE [LARGE SCALE GENOMIC DNA]</scope>
    <source>
        <strain evidence="7 8">CBS 406.79</strain>
    </source>
</reference>
<proteinExistence type="inferred from homology"/>
<dbReference type="GO" id="GO:0016559">
    <property type="term" value="P:peroxisome fission"/>
    <property type="evidence" value="ECO:0007669"/>
    <property type="project" value="TreeGrafter"/>
</dbReference>
<dbReference type="InterPro" id="IPR030381">
    <property type="entry name" value="G_DYNAMIN_dom"/>
</dbReference>
<evidence type="ECO:0000256" key="2">
    <source>
        <dbReference type="ARBA" id="ARBA00023134"/>
    </source>
</evidence>
<name>A0A8H5MA06_9AGAR</name>
<dbReference type="PROSITE" id="PS00410">
    <property type="entry name" value="G_DYNAMIN_1"/>
    <property type="match status" value="1"/>
</dbReference>
<feature type="compositionally biased region" description="Pro residues" evidence="4">
    <location>
        <begin position="511"/>
        <end position="520"/>
    </location>
</feature>
<feature type="region of interest" description="Disordered" evidence="4">
    <location>
        <begin position="503"/>
        <end position="648"/>
    </location>
</feature>
<dbReference type="InterPro" id="IPR022812">
    <property type="entry name" value="Dynamin"/>
</dbReference>
<dbReference type="InterPro" id="IPR020850">
    <property type="entry name" value="GED_dom"/>
</dbReference>
<dbReference type="InterPro" id="IPR003130">
    <property type="entry name" value="GED"/>
</dbReference>
<dbReference type="GO" id="GO:0005777">
    <property type="term" value="C:peroxisome"/>
    <property type="evidence" value="ECO:0007669"/>
    <property type="project" value="TreeGrafter"/>
</dbReference>
<keyword evidence="2 3" id="KW-0342">GTP-binding</keyword>
<dbReference type="PROSITE" id="PS51718">
    <property type="entry name" value="G_DYNAMIN_2"/>
    <property type="match status" value="1"/>
</dbReference>
<accession>A0A8H5MA06</accession>
<dbReference type="Pfam" id="PF00350">
    <property type="entry name" value="Dynamin_N"/>
    <property type="match status" value="1"/>
</dbReference>
<evidence type="ECO:0000256" key="1">
    <source>
        <dbReference type="ARBA" id="ARBA00022741"/>
    </source>
</evidence>
<evidence type="ECO:0008006" key="9">
    <source>
        <dbReference type="Google" id="ProtNLM"/>
    </source>
</evidence>
<evidence type="ECO:0000256" key="3">
    <source>
        <dbReference type="RuleBase" id="RU003932"/>
    </source>
</evidence>
<dbReference type="InterPro" id="IPR019762">
    <property type="entry name" value="Dynamin_GTPase_CS"/>
</dbReference>
<dbReference type="PANTHER" id="PTHR11566:SF235">
    <property type="entry name" value="DYNAMIN-RELATED PROTEIN DNM1"/>
    <property type="match status" value="1"/>
</dbReference>
<feature type="domain" description="GED" evidence="5">
    <location>
        <begin position="709"/>
        <end position="800"/>
    </location>
</feature>
<dbReference type="InterPro" id="IPR001401">
    <property type="entry name" value="Dynamin_GTPase"/>
</dbReference>
<organism evidence="7 8">
    <name type="scientific">Collybiopsis confluens</name>
    <dbReference type="NCBI Taxonomy" id="2823264"/>
    <lineage>
        <taxon>Eukaryota</taxon>
        <taxon>Fungi</taxon>
        <taxon>Dikarya</taxon>
        <taxon>Basidiomycota</taxon>
        <taxon>Agaricomycotina</taxon>
        <taxon>Agaricomycetes</taxon>
        <taxon>Agaricomycetidae</taxon>
        <taxon>Agaricales</taxon>
        <taxon>Marasmiineae</taxon>
        <taxon>Omphalotaceae</taxon>
        <taxon>Collybiopsis</taxon>
    </lineage>
</organism>
<feature type="domain" description="Dynamin-type G" evidence="6">
    <location>
        <begin position="22"/>
        <end position="297"/>
    </location>
</feature>
<dbReference type="FunFam" id="3.40.50.300:FF:000383">
    <property type="entry name" value="Dynamin-like gtpase dnm1"/>
    <property type="match status" value="1"/>
</dbReference>
<dbReference type="GO" id="GO:0005739">
    <property type="term" value="C:mitochondrion"/>
    <property type="evidence" value="ECO:0007669"/>
    <property type="project" value="TreeGrafter"/>
</dbReference>
<keyword evidence="8" id="KW-1185">Reference proteome</keyword>
<dbReference type="PANTHER" id="PTHR11566">
    <property type="entry name" value="DYNAMIN"/>
    <property type="match status" value="1"/>
</dbReference>
<dbReference type="InterPro" id="IPR000375">
    <property type="entry name" value="Dynamin_stalk"/>
</dbReference>
<dbReference type="SMART" id="SM00302">
    <property type="entry name" value="GED"/>
    <property type="match status" value="1"/>
</dbReference>
<dbReference type="CDD" id="cd08771">
    <property type="entry name" value="DLP_1"/>
    <property type="match status" value="1"/>
</dbReference>
<evidence type="ECO:0000259" key="6">
    <source>
        <dbReference type="PROSITE" id="PS51718"/>
    </source>
</evidence>
<dbReference type="PRINTS" id="PR00195">
    <property type="entry name" value="DYNAMIN"/>
</dbReference>
<comment type="caution">
    <text evidence="7">The sequence shown here is derived from an EMBL/GenBank/DDBJ whole genome shotgun (WGS) entry which is preliminary data.</text>
</comment>
<gene>
    <name evidence="7" type="ORF">D9757_006642</name>
</gene>
<dbReference type="InterPro" id="IPR045063">
    <property type="entry name" value="Dynamin_N"/>
</dbReference>
<dbReference type="InterPro" id="IPR027417">
    <property type="entry name" value="P-loop_NTPase"/>
</dbReference>
<dbReference type="Pfam" id="PF01031">
    <property type="entry name" value="Dynamin_M"/>
    <property type="match status" value="1"/>
</dbReference>
<dbReference type="GO" id="GO:0048312">
    <property type="term" value="P:intracellular distribution of mitochondria"/>
    <property type="evidence" value="ECO:0007669"/>
    <property type="project" value="TreeGrafter"/>
</dbReference>
<dbReference type="Gene3D" id="1.20.120.1240">
    <property type="entry name" value="Dynamin, middle domain"/>
    <property type="match status" value="2"/>
</dbReference>
<dbReference type="SMART" id="SM00053">
    <property type="entry name" value="DYNc"/>
    <property type="match status" value="1"/>
</dbReference>
<dbReference type="Proteomes" id="UP000518752">
    <property type="component" value="Unassembled WGS sequence"/>
</dbReference>
<dbReference type="Gene3D" id="3.40.50.300">
    <property type="entry name" value="P-loop containing nucleotide triphosphate hydrolases"/>
    <property type="match status" value="1"/>
</dbReference>
<sequence length="800" mass="87723">MDSDLIKLVNKLQDTFHNLGGELEMPQLVVVGSQSAGKSSVLETIVGRDFLPRGSGIVTRRPLVLQLIHTPVPEDNPPPYTEWGQFLHTDNKKFTDFDEIRREIEQETFRVAGQNKGISKLPISLRIYSPNVLDLTLVDLPGLTKIPVGDQPSDIERQIRNLVSDYISNPNSVILAVSPANVDLANSESLKLARSVDPQGRRTIGVLTKLDLMDAGTNALDILTGRVYPLKLGFIGVVNRSQQDINSSKSMPDALDSETEFFKNHPAYRNIAHKNGTKYLAQTLNKVLLNHIREKLPDMKARLNTLMGQAQQELNSFGDEAVFGDKNQQGALILRLMTQFARDFVSSIEGTNVDISTKELCGGARIYYIFNDVFGHALININATQNLDNQDIRTAIRNSTGPRPSLFVPEVAFDLLVKPQIKLLEGPSLRCVELVYEELVKICHNCTSIELQRFPRLHAQLIDVVSDLLRERLGPTSEYTQSLISIQAAYINTNHPSFVSGSAMAAQANSPPKPLPPPRPASAEPLNGYTNPTDEDDDVSDDNASVTSTVLSRADGRSVSSTVHDRSRTSISHQVKKSSKRSSSQHPSQSQRPHSSTGASGTAPGSSPPSARETFLNLFFGQNGPGPVSNSNIVDRSHYSSPSSSTHNGIVPIGKDISGADPALSSGLMSGARGVDGNNAAYDMKSLGRHIEAIPSDGPRLTMREEMEVNLIRSLITSYFGIVRQTILDLVPKAIMHFLVNHTSQHVQNRLVSSLYKPELFAEILNEDEALVAERTRIKALLDAYREAFKTLSDVNVKAG</sequence>
<protein>
    <recommendedName>
        <fullName evidence="9">Dynamin protein dnm1</fullName>
    </recommendedName>
</protein>
<dbReference type="GO" id="GO:0016020">
    <property type="term" value="C:membrane"/>
    <property type="evidence" value="ECO:0007669"/>
    <property type="project" value="TreeGrafter"/>
</dbReference>
<dbReference type="EMBL" id="JAACJN010000036">
    <property type="protein sequence ID" value="KAF5386378.1"/>
    <property type="molecule type" value="Genomic_DNA"/>
</dbReference>
<dbReference type="GO" id="GO:0008017">
    <property type="term" value="F:microtubule binding"/>
    <property type="evidence" value="ECO:0007669"/>
    <property type="project" value="TreeGrafter"/>
</dbReference>
<evidence type="ECO:0000259" key="5">
    <source>
        <dbReference type="PROSITE" id="PS51388"/>
    </source>
</evidence>
<comment type="similarity">
    <text evidence="3">Belongs to the TRAFAC class dynamin-like GTPase superfamily. Dynamin/Fzo/YdjA family.</text>
</comment>
<dbReference type="GO" id="GO:0003924">
    <property type="term" value="F:GTPase activity"/>
    <property type="evidence" value="ECO:0007669"/>
    <property type="project" value="InterPro"/>
</dbReference>
<dbReference type="SUPFAM" id="SSF52540">
    <property type="entry name" value="P-loop containing nucleoside triphosphate hydrolases"/>
    <property type="match status" value="1"/>
</dbReference>
<dbReference type="PROSITE" id="PS51388">
    <property type="entry name" value="GED"/>
    <property type="match status" value="1"/>
</dbReference>
<evidence type="ECO:0000313" key="8">
    <source>
        <dbReference type="Proteomes" id="UP000518752"/>
    </source>
</evidence>
<dbReference type="OrthoDB" id="5061070at2759"/>